<evidence type="ECO:0000256" key="1">
    <source>
        <dbReference type="SAM" id="Phobius"/>
    </source>
</evidence>
<dbReference type="EMBL" id="BMLG01000006">
    <property type="protein sequence ID" value="GGM30048.1"/>
    <property type="molecule type" value="Genomic_DNA"/>
</dbReference>
<accession>A0A917TN61</accession>
<proteinExistence type="predicted"/>
<gene>
    <name evidence="2" type="ORF">GCM10011351_15250</name>
</gene>
<keyword evidence="1" id="KW-1133">Transmembrane helix</keyword>
<sequence length="40" mass="4620">MKAIEKTNIQHGMLVFLHWLEFGVCWIIVYFAGILLAIAE</sequence>
<reference evidence="2" key="1">
    <citation type="journal article" date="2014" name="Int. J. Syst. Evol. Microbiol.">
        <title>Complete genome sequence of Corynebacterium casei LMG S-19264T (=DSM 44701T), isolated from a smear-ripened cheese.</title>
        <authorList>
            <consortium name="US DOE Joint Genome Institute (JGI-PGF)"/>
            <person name="Walter F."/>
            <person name="Albersmeier A."/>
            <person name="Kalinowski J."/>
            <person name="Ruckert C."/>
        </authorList>
    </citation>
    <scope>NUCLEOTIDE SEQUENCE</scope>
    <source>
        <strain evidence="2">CGMCC 1.6333</strain>
    </source>
</reference>
<comment type="caution">
    <text evidence="2">The sequence shown here is derived from an EMBL/GenBank/DDBJ whole genome shotgun (WGS) entry which is preliminary data.</text>
</comment>
<name>A0A917TN61_9BACI</name>
<keyword evidence="3" id="KW-1185">Reference proteome</keyword>
<evidence type="ECO:0000313" key="2">
    <source>
        <dbReference type="EMBL" id="GGM30048.1"/>
    </source>
</evidence>
<dbReference type="Proteomes" id="UP000618460">
    <property type="component" value="Unassembled WGS sequence"/>
</dbReference>
<feature type="transmembrane region" description="Helical" evidence="1">
    <location>
        <begin position="12"/>
        <end position="39"/>
    </location>
</feature>
<dbReference type="AlphaFoldDB" id="A0A917TN61"/>
<keyword evidence="1" id="KW-0812">Transmembrane</keyword>
<evidence type="ECO:0000313" key="3">
    <source>
        <dbReference type="Proteomes" id="UP000618460"/>
    </source>
</evidence>
<protein>
    <submittedName>
        <fullName evidence="2">Uncharacterized protein</fullName>
    </submittedName>
</protein>
<organism evidence="2 3">
    <name type="scientific">Paraliobacillus quinghaiensis</name>
    <dbReference type="NCBI Taxonomy" id="470815"/>
    <lineage>
        <taxon>Bacteria</taxon>
        <taxon>Bacillati</taxon>
        <taxon>Bacillota</taxon>
        <taxon>Bacilli</taxon>
        <taxon>Bacillales</taxon>
        <taxon>Bacillaceae</taxon>
        <taxon>Paraliobacillus</taxon>
    </lineage>
</organism>
<reference evidence="2" key="2">
    <citation type="submission" date="2020-09" db="EMBL/GenBank/DDBJ databases">
        <authorList>
            <person name="Sun Q."/>
            <person name="Zhou Y."/>
        </authorList>
    </citation>
    <scope>NUCLEOTIDE SEQUENCE</scope>
    <source>
        <strain evidence="2">CGMCC 1.6333</strain>
    </source>
</reference>
<keyword evidence="1" id="KW-0472">Membrane</keyword>